<dbReference type="Gene3D" id="3.40.630.30">
    <property type="match status" value="1"/>
</dbReference>
<dbReference type="GO" id="GO:0016410">
    <property type="term" value="F:N-acyltransferase activity"/>
    <property type="evidence" value="ECO:0007669"/>
    <property type="project" value="TreeGrafter"/>
</dbReference>
<dbReference type="PANTHER" id="PTHR31438">
    <property type="entry name" value="LYSINE N-ACYLTRANSFERASE C17G9.06C-RELATED"/>
    <property type="match status" value="1"/>
</dbReference>
<dbReference type="PANTHER" id="PTHR31438:SF1">
    <property type="entry name" value="LYSINE N-ACYLTRANSFERASE C17G9.06C-RELATED"/>
    <property type="match status" value="1"/>
</dbReference>
<evidence type="ECO:0000256" key="1">
    <source>
        <dbReference type="ARBA" id="ARBA00004924"/>
    </source>
</evidence>
<accession>A0A1X1A9H6</accession>
<name>A0A1X1A9H6_PSEPU</name>
<dbReference type="InterPro" id="IPR019432">
    <property type="entry name" value="Acyltransferase_MbtK/IucB-like"/>
</dbReference>
<protein>
    <submittedName>
        <fullName evidence="2">Siderophore biosynthesis protein</fullName>
    </submittedName>
</protein>
<proteinExistence type="predicted"/>
<dbReference type="RefSeq" id="WP_021785468.1">
    <property type="nucleotide sequence ID" value="NZ_CP142110.1"/>
</dbReference>
<sequence>MNAPSFSLILADGRKASAQDETPESGSLRLDSSAAIPYREVDNRIVFEQLPPAFPASAMLAVLATRFCHRKQCDEVHVQVPGDREFAVRAVREGIFDHWQVDDQGRLALRCTRQTFWQQPLPWLREPASVHTAPRYCFSGEKRHPQRPPKPAGEVYRRHLPKLNATFSLRTIDPVKDLAAFNRWMNLEQVAFFWEQTGTPEEHAQYIREMLDDPRVHPLIGCFDDEPFAYFEVYWCKEDRIAPYYDVADYDRGWHVVIGEPKHQGIGKLRGWFRSLMHYMFLDDPRTQRILGEPRIDHTRQIDFLKSQGFGHLKDIQLAHKKAALLRLEREAFFDDHVL</sequence>
<reference evidence="2 3" key="1">
    <citation type="submission" date="2016-08" db="EMBL/GenBank/DDBJ databases">
        <authorList>
            <person name="Seilhamer J.J."/>
        </authorList>
    </citation>
    <scope>NUCLEOTIDE SEQUENCE [LARGE SCALE GENOMIC DNA]</scope>
    <source>
        <strain evidence="2 3">KH-18-2</strain>
    </source>
</reference>
<dbReference type="AlphaFoldDB" id="A0A1X1A9H6"/>
<evidence type="ECO:0000313" key="3">
    <source>
        <dbReference type="Proteomes" id="UP000237378"/>
    </source>
</evidence>
<dbReference type="SUPFAM" id="SSF55729">
    <property type="entry name" value="Acyl-CoA N-acyltransferases (Nat)"/>
    <property type="match status" value="1"/>
</dbReference>
<organism evidence="2 3">
    <name type="scientific">Pseudomonas putida</name>
    <name type="common">Arthrobacter siderocapsulatus</name>
    <dbReference type="NCBI Taxonomy" id="303"/>
    <lineage>
        <taxon>Bacteria</taxon>
        <taxon>Pseudomonadati</taxon>
        <taxon>Pseudomonadota</taxon>
        <taxon>Gammaproteobacteria</taxon>
        <taxon>Pseudomonadales</taxon>
        <taxon>Pseudomonadaceae</taxon>
        <taxon>Pseudomonas</taxon>
    </lineage>
</organism>
<dbReference type="Proteomes" id="UP000237378">
    <property type="component" value="Unassembled WGS sequence"/>
</dbReference>
<dbReference type="GO" id="GO:0019290">
    <property type="term" value="P:siderophore biosynthetic process"/>
    <property type="evidence" value="ECO:0007669"/>
    <property type="project" value="InterPro"/>
</dbReference>
<dbReference type="SMART" id="SM01006">
    <property type="entry name" value="AlcB"/>
    <property type="match status" value="1"/>
</dbReference>
<reference evidence="2 3" key="2">
    <citation type="submission" date="2018-03" db="EMBL/GenBank/DDBJ databases">
        <title>Draft genome of Pseudomonas putida strain KH-18-2.</title>
        <authorList>
            <person name="Yoshizawa S."/>
            <person name="Khan N.H."/>
            <person name="Nishimura M."/>
            <person name="Chiura H.X."/>
            <person name="Ogura Y."/>
            <person name="Hayashi T."/>
            <person name="Kogure K."/>
        </authorList>
    </citation>
    <scope>NUCLEOTIDE SEQUENCE [LARGE SCALE GENOMIC DNA]</scope>
    <source>
        <strain evidence="2 3">KH-18-2</strain>
    </source>
</reference>
<dbReference type="EMBL" id="MING01000083">
    <property type="protein sequence ID" value="POG03096.1"/>
    <property type="molecule type" value="Genomic_DNA"/>
</dbReference>
<comment type="caution">
    <text evidence="2">The sequence shown here is derived from an EMBL/GenBank/DDBJ whole genome shotgun (WGS) entry which is preliminary data.</text>
</comment>
<comment type="pathway">
    <text evidence="1">Siderophore biosynthesis.</text>
</comment>
<dbReference type="InterPro" id="IPR016181">
    <property type="entry name" value="Acyl_CoA_acyltransferase"/>
</dbReference>
<dbReference type="Pfam" id="PF13523">
    <property type="entry name" value="Acetyltransf_8"/>
    <property type="match status" value="1"/>
</dbReference>
<evidence type="ECO:0000313" key="2">
    <source>
        <dbReference type="EMBL" id="POG03096.1"/>
    </source>
</evidence>
<gene>
    <name evidence="2" type="ORF">BGP82_17550</name>
</gene>